<dbReference type="Proteomes" id="UP000322181">
    <property type="component" value="Unassembled WGS sequence"/>
</dbReference>
<feature type="domain" description="Fimbrial-type adhesion" evidence="2">
    <location>
        <begin position="35"/>
        <end position="184"/>
    </location>
</feature>
<feature type="signal peptide" evidence="1">
    <location>
        <begin position="1"/>
        <end position="22"/>
    </location>
</feature>
<accession>A0A5M9RBW9</accession>
<comment type="caution">
    <text evidence="3">The sequence shown here is derived from an EMBL/GenBank/DDBJ whole genome shotgun (WGS) entry which is preliminary data.</text>
</comment>
<feature type="chain" id="PRO_5024431082" evidence="1">
    <location>
        <begin position="23"/>
        <end position="185"/>
    </location>
</feature>
<evidence type="ECO:0000313" key="3">
    <source>
        <dbReference type="EMBL" id="KAA8718013.1"/>
    </source>
</evidence>
<organism evidence="3 4">
    <name type="scientific">Morganella psychrotolerans</name>
    <dbReference type="NCBI Taxonomy" id="368603"/>
    <lineage>
        <taxon>Bacteria</taxon>
        <taxon>Pseudomonadati</taxon>
        <taxon>Pseudomonadota</taxon>
        <taxon>Gammaproteobacteria</taxon>
        <taxon>Enterobacterales</taxon>
        <taxon>Morganellaceae</taxon>
        <taxon>Morganella</taxon>
    </lineage>
</organism>
<dbReference type="PANTHER" id="PTHR33420">
    <property type="entry name" value="FIMBRIAL SUBUNIT ELFA-RELATED"/>
    <property type="match status" value="1"/>
</dbReference>
<dbReference type="PANTHER" id="PTHR33420:SF10">
    <property type="entry name" value="FIMBRIAE MAJOR SUBUNIT"/>
    <property type="match status" value="1"/>
</dbReference>
<dbReference type="InterPro" id="IPR000259">
    <property type="entry name" value="Adhesion_dom_fimbrial"/>
</dbReference>
<sequence>MNKIKLALLVTGALFAGSNAFAAADATAVERGTVKFIGELTDETCSIVAGDENQTVTLPKLSTNIIGKAGDKGGWTRFTIKVEKCSDTVKEVAAHFEGNGFGSVDQTTGFLLNQSATGSQNVRIAIRNKVGATKDDDMIQIGGTGQYFKTADKKAVLAYEGGYYAVGATTPGPVTATTMYTLAYK</sequence>
<dbReference type="InterPro" id="IPR050263">
    <property type="entry name" value="Bact_Fimbrial_Adh_Pro"/>
</dbReference>
<dbReference type="OrthoDB" id="6466381at2"/>
<evidence type="ECO:0000259" key="2">
    <source>
        <dbReference type="Pfam" id="PF00419"/>
    </source>
</evidence>
<protein>
    <submittedName>
        <fullName evidence="3">Type 1 fimbrial protein</fullName>
    </submittedName>
</protein>
<dbReference type="EMBL" id="VXKB01000001">
    <property type="protein sequence ID" value="KAA8718013.1"/>
    <property type="molecule type" value="Genomic_DNA"/>
</dbReference>
<dbReference type="GO" id="GO:0009289">
    <property type="term" value="C:pilus"/>
    <property type="evidence" value="ECO:0007669"/>
    <property type="project" value="InterPro"/>
</dbReference>
<evidence type="ECO:0000313" key="4">
    <source>
        <dbReference type="Proteomes" id="UP000322181"/>
    </source>
</evidence>
<gene>
    <name evidence="3" type="ORF">F4V73_09385</name>
</gene>
<name>A0A5M9RBW9_9GAMM</name>
<dbReference type="AlphaFoldDB" id="A0A5M9RBW9"/>
<dbReference type="InterPro" id="IPR008966">
    <property type="entry name" value="Adhesion_dom_sf"/>
</dbReference>
<evidence type="ECO:0000256" key="1">
    <source>
        <dbReference type="SAM" id="SignalP"/>
    </source>
</evidence>
<keyword evidence="1" id="KW-0732">Signal</keyword>
<dbReference type="InterPro" id="IPR036937">
    <property type="entry name" value="Adhesion_dom_fimbrial_sf"/>
</dbReference>
<dbReference type="Gene3D" id="2.60.40.1090">
    <property type="entry name" value="Fimbrial-type adhesion domain"/>
    <property type="match status" value="1"/>
</dbReference>
<proteinExistence type="predicted"/>
<dbReference type="RefSeq" id="WP_082970680.1">
    <property type="nucleotide sequence ID" value="NZ_BAAAFS010000001.1"/>
</dbReference>
<dbReference type="SUPFAM" id="SSF49401">
    <property type="entry name" value="Bacterial adhesins"/>
    <property type="match status" value="1"/>
</dbReference>
<dbReference type="GO" id="GO:0043709">
    <property type="term" value="P:cell adhesion involved in single-species biofilm formation"/>
    <property type="evidence" value="ECO:0007669"/>
    <property type="project" value="TreeGrafter"/>
</dbReference>
<dbReference type="Pfam" id="PF00419">
    <property type="entry name" value="Fimbrial"/>
    <property type="match status" value="1"/>
</dbReference>
<reference evidence="3 4" key="1">
    <citation type="submission" date="2019-09" db="EMBL/GenBank/DDBJ databases">
        <title>Draft genome sequence of various Type strains from the CCUG.</title>
        <authorList>
            <person name="Pineiro-Iglesias B."/>
            <person name="Tunovic T."/>
            <person name="Unosson C."/>
            <person name="Inganas E."/>
            <person name="Ohlen M."/>
            <person name="Cardew S."/>
            <person name="Jensie-Markopoulos S."/>
            <person name="Salva-Serra F."/>
            <person name="Jaen-Luchoro D."/>
            <person name="Karlsson R."/>
            <person name="Svensson-Stadler L."/>
            <person name="Chun J."/>
            <person name="Moore E."/>
        </authorList>
    </citation>
    <scope>NUCLEOTIDE SEQUENCE [LARGE SCALE GENOMIC DNA]</scope>
    <source>
        <strain evidence="3 4">CCUG 53682T</strain>
    </source>
</reference>